<reference evidence="4" key="1">
    <citation type="journal article" date="2019" name="Int. J. Syst. Evol. Microbiol.">
        <title>The Global Catalogue of Microorganisms (GCM) 10K type strain sequencing project: providing services to taxonomists for standard genome sequencing and annotation.</title>
        <authorList>
            <consortium name="The Broad Institute Genomics Platform"/>
            <consortium name="The Broad Institute Genome Sequencing Center for Infectious Disease"/>
            <person name="Wu L."/>
            <person name="Ma J."/>
        </authorList>
    </citation>
    <scope>NUCLEOTIDE SEQUENCE [LARGE SCALE GENOMIC DNA]</scope>
    <source>
        <strain evidence="4">JCM 18304</strain>
    </source>
</reference>
<dbReference type="PANTHER" id="PTHR31223:SF70">
    <property type="entry name" value="LOG FAMILY PROTEIN YJL055W"/>
    <property type="match status" value="1"/>
</dbReference>
<dbReference type="InterPro" id="IPR005269">
    <property type="entry name" value="LOG"/>
</dbReference>
<keyword evidence="2" id="KW-0378">Hydrolase</keyword>
<evidence type="ECO:0000313" key="3">
    <source>
        <dbReference type="EMBL" id="GAA5200025.1"/>
    </source>
</evidence>
<comment type="catalytic activity">
    <reaction evidence="2">
        <text>9-ribosyl-trans-zeatin 5'-phosphate + H2O = trans-zeatin + D-ribose 5-phosphate</text>
        <dbReference type="Rhea" id="RHEA:48564"/>
        <dbReference type="ChEBI" id="CHEBI:15377"/>
        <dbReference type="ChEBI" id="CHEBI:16522"/>
        <dbReference type="ChEBI" id="CHEBI:78346"/>
        <dbReference type="ChEBI" id="CHEBI:87947"/>
        <dbReference type="EC" id="3.2.2.n1"/>
    </reaction>
</comment>
<dbReference type="RefSeq" id="WP_345638253.1">
    <property type="nucleotide sequence ID" value="NZ_BAABJQ010000041.1"/>
</dbReference>
<dbReference type="EC" id="3.2.2.n1" evidence="2"/>
<evidence type="ECO:0000313" key="4">
    <source>
        <dbReference type="Proteomes" id="UP001501570"/>
    </source>
</evidence>
<dbReference type="InterPro" id="IPR031100">
    <property type="entry name" value="LOG_fam"/>
</dbReference>
<dbReference type="Gene3D" id="3.40.50.450">
    <property type="match status" value="1"/>
</dbReference>
<evidence type="ECO:0000256" key="1">
    <source>
        <dbReference type="ARBA" id="ARBA00006763"/>
    </source>
</evidence>
<dbReference type="Pfam" id="PF03641">
    <property type="entry name" value="Lysine_decarbox"/>
    <property type="match status" value="1"/>
</dbReference>
<comment type="caution">
    <text evidence="3">The sequence shown here is derived from an EMBL/GenBank/DDBJ whole genome shotgun (WGS) entry which is preliminary data.</text>
</comment>
<dbReference type="Proteomes" id="UP001501570">
    <property type="component" value="Unassembled WGS sequence"/>
</dbReference>
<dbReference type="EMBL" id="BAABJQ010000041">
    <property type="protein sequence ID" value="GAA5200025.1"/>
    <property type="molecule type" value="Genomic_DNA"/>
</dbReference>
<name>A0ABP9SRP0_9ACTN</name>
<organism evidence="3 4">
    <name type="scientific">Rugosimonospora acidiphila</name>
    <dbReference type="NCBI Taxonomy" id="556531"/>
    <lineage>
        <taxon>Bacteria</taxon>
        <taxon>Bacillati</taxon>
        <taxon>Actinomycetota</taxon>
        <taxon>Actinomycetes</taxon>
        <taxon>Micromonosporales</taxon>
        <taxon>Micromonosporaceae</taxon>
        <taxon>Rugosimonospora</taxon>
    </lineage>
</organism>
<comment type="catalytic activity">
    <reaction evidence="2">
        <text>N(6)-(dimethylallyl)adenosine 5'-phosphate + H2O = N(6)-dimethylallyladenine + D-ribose 5-phosphate</text>
        <dbReference type="Rhea" id="RHEA:48560"/>
        <dbReference type="ChEBI" id="CHEBI:15377"/>
        <dbReference type="ChEBI" id="CHEBI:17660"/>
        <dbReference type="ChEBI" id="CHEBI:57526"/>
        <dbReference type="ChEBI" id="CHEBI:78346"/>
        <dbReference type="EC" id="3.2.2.n1"/>
    </reaction>
</comment>
<sequence length="186" mass="19417">MRVAVFTGAKTGRSELVRDAVAEFGTQLAKAGIGIVYGGGRVGLMGVVADAALAAGGSVIGVIPQSLVDAEVAHAGLTELRVVETMHQRKAAMVELADAFVALPGGTGTLDELFEAWTWQRLGIHDKPVALLNVDGFWDPLCATLDHLRSAGFIGDTDPLLIAEDAEHFLSLARAFTPAGSRLRGA</sequence>
<evidence type="ECO:0000256" key="2">
    <source>
        <dbReference type="RuleBase" id="RU363015"/>
    </source>
</evidence>
<dbReference type="SUPFAM" id="SSF102405">
    <property type="entry name" value="MCP/YpsA-like"/>
    <property type="match status" value="1"/>
</dbReference>
<accession>A0ABP9SRP0</accession>
<proteinExistence type="inferred from homology"/>
<protein>
    <recommendedName>
        <fullName evidence="2">Cytokinin riboside 5'-monophosphate phosphoribohydrolase</fullName>
        <ecNumber evidence="2">3.2.2.n1</ecNumber>
    </recommendedName>
</protein>
<keyword evidence="4" id="KW-1185">Reference proteome</keyword>
<comment type="similarity">
    <text evidence="1 2">Belongs to the LOG family.</text>
</comment>
<dbReference type="NCBIfam" id="TIGR00730">
    <property type="entry name" value="Rossman fold protein, TIGR00730 family"/>
    <property type="match status" value="1"/>
</dbReference>
<gene>
    <name evidence="3" type="ORF">GCM10023322_76970</name>
</gene>
<keyword evidence="2" id="KW-0203">Cytokinin biosynthesis</keyword>
<dbReference type="PANTHER" id="PTHR31223">
    <property type="entry name" value="LOG FAMILY PROTEIN YJL055W"/>
    <property type="match status" value="1"/>
</dbReference>